<reference evidence="2" key="1">
    <citation type="submission" date="2021-02" db="EMBL/GenBank/DDBJ databases">
        <authorList>
            <person name="Dougan E. K."/>
            <person name="Rhodes N."/>
            <person name="Thang M."/>
            <person name="Chan C."/>
        </authorList>
    </citation>
    <scope>NUCLEOTIDE SEQUENCE</scope>
</reference>
<accession>A0A812W8N0</accession>
<gene>
    <name evidence="2" type="ORF">SPIL2461_LOCUS18118</name>
</gene>
<organism evidence="2 3">
    <name type="scientific">Symbiodinium pilosum</name>
    <name type="common">Dinoflagellate</name>
    <dbReference type="NCBI Taxonomy" id="2952"/>
    <lineage>
        <taxon>Eukaryota</taxon>
        <taxon>Sar</taxon>
        <taxon>Alveolata</taxon>
        <taxon>Dinophyceae</taxon>
        <taxon>Suessiales</taxon>
        <taxon>Symbiodiniaceae</taxon>
        <taxon>Symbiodinium</taxon>
    </lineage>
</organism>
<dbReference type="AlphaFoldDB" id="A0A812W8N0"/>
<evidence type="ECO:0000313" key="3">
    <source>
        <dbReference type="Proteomes" id="UP000649617"/>
    </source>
</evidence>
<proteinExistence type="predicted"/>
<dbReference type="Proteomes" id="UP000649617">
    <property type="component" value="Unassembled WGS sequence"/>
</dbReference>
<dbReference type="CDD" id="cd22968">
    <property type="entry name" value="DD_EFCAB5"/>
    <property type="match status" value="1"/>
</dbReference>
<dbReference type="EMBL" id="CAJNIZ010043604">
    <property type="protein sequence ID" value="CAE7663978.1"/>
    <property type="molecule type" value="Genomic_DNA"/>
</dbReference>
<comment type="caution">
    <text evidence="2">The sequence shown here is derived from an EMBL/GenBank/DDBJ whole genome shotgun (WGS) entry which is preliminary data.</text>
</comment>
<protein>
    <submittedName>
        <fullName evidence="2">Uncharacterized protein</fullName>
    </submittedName>
</protein>
<sequence>MSHTVSRTQQQVFRDLKIDESFFLQMLLPMAEAEGDFDVYLMEKGVMPVLLQGLDALSKHVDKVATGTTMGSSKQKFNPLIWLAQYLLRNHPSHIHDHRTATYDKIRELAEVERGRRNLLRKQEEFENAWTVLSEDHEHMPMAQTPRVIEKLDATWKLEGEFMRRAKLPEIKAADPEKVKFSEFWESFEALVKEGDLLRMSVFQDAERRQVRTENEAFLVKREKLEVEEEPAAQGPANPPPPPPPPEDDLDF</sequence>
<evidence type="ECO:0000256" key="1">
    <source>
        <dbReference type="SAM" id="MobiDB-lite"/>
    </source>
</evidence>
<feature type="region of interest" description="Disordered" evidence="1">
    <location>
        <begin position="222"/>
        <end position="252"/>
    </location>
</feature>
<evidence type="ECO:0000313" key="2">
    <source>
        <dbReference type="EMBL" id="CAE7663978.1"/>
    </source>
</evidence>
<dbReference type="Gene3D" id="1.20.890.10">
    <property type="entry name" value="cAMP-dependent protein kinase regulatory subunit, dimerization-anchoring domain"/>
    <property type="match status" value="1"/>
</dbReference>
<name>A0A812W8N0_SYMPI</name>
<keyword evidence="3" id="KW-1185">Reference proteome</keyword>
<dbReference type="OrthoDB" id="409957at2759"/>